<accession>A0A9Q3DX29</accession>
<dbReference type="AlphaFoldDB" id="A0A9Q3DX29"/>
<protein>
    <submittedName>
        <fullName evidence="1">Uncharacterized protein</fullName>
    </submittedName>
</protein>
<name>A0A9Q3DX29_9BASI</name>
<dbReference type="EMBL" id="AVOT02020427">
    <property type="protein sequence ID" value="MBW0508610.1"/>
    <property type="molecule type" value="Genomic_DNA"/>
</dbReference>
<evidence type="ECO:0000313" key="2">
    <source>
        <dbReference type="Proteomes" id="UP000765509"/>
    </source>
</evidence>
<organism evidence="1 2">
    <name type="scientific">Austropuccinia psidii MF-1</name>
    <dbReference type="NCBI Taxonomy" id="1389203"/>
    <lineage>
        <taxon>Eukaryota</taxon>
        <taxon>Fungi</taxon>
        <taxon>Dikarya</taxon>
        <taxon>Basidiomycota</taxon>
        <taxon>Pucciniomycotina</taxon>
        <taxon>Pucciniomycetes</taxon>
        <taxon>Pucciniales</taxon>
        <taxon>Sphaerophragmiaceae</taxon>
        <taxon>Austropuccinia</taxon>
    </lineage>
</organism>
<gene>
    <name evidence="1" type="ORF">O181_048325</name>
</gene>
<proteinExistence type="predicted"/>
<reference evidence="1" key="1">
    <citation type="submission" date="2021-03" db="EMBL/GenBank/DDBJ databases">
        <title>Draft genome sequence of rust myrtle Austropuccinia psidii MF-1, a brazilian biotype.</title>
        <authorList>
            <person name="Quecine M.C."/>
            <person name="Pachon D.M.R."/>
            <person name="Bonatelli M.L."/>
            <person name="Correr F.H."/>
            <person name="Franceschini L.M."/>
            <person name="Leite T.F."/>
            <person name="Margarido G.R.A."/>
            <person name="Almeida C.A."/>
            <person name="Ferrarezi J.A."/>
            <person name="Labate C.A."/>
        </authorList>
    </citation>
    <scope>NUCLEOTIDE SEQUENCE</scope>
    <source>
        <strain evidence="1">MF-1</strain>
    </source>
</reference>
<evidence type="ECO:0000313" key="1">
    <source>
        <dbReference type="EMBL" id="MBW0508610.1"/>
    </source>
</evidence>
<keyword evidence="2" id="KW-1185">Reference proteome</keyword>
<dbReference type="Proteomes" id="UP000765509">
    <property type="component" value="Unassembled WGS sequence"/>
</dbReference>
<sequence>MNLDQEIKFIKQKDKNKSPDERHIWRMPHLPQVPKDLNKFQEEAVEIYQSQYKNWFMEEKLQDEELLPSLWIGKMNSYLQEKKFLGPEKAEYLLTGWTPISVKGKVQQIKAWLKSQSLLSEVQKKQLAQNKNNTLVEAPKASTSTN</sequence>
<comment type="caution">
    <text evidence="1">The sequence shown here is derived from an EMBL/GenBank/DDBJ whole genome shotgun (WGS) entry which is preliminary data.</text>
</comment>